<keyword evidence="3" id="KW-1003">Cell membrane</keyword>
<feature type="transmembrane region" description="Helical" evidence="9">
    <location>
        <begin position="14"/>
        <end position="39"/>
    </location>
</feature>
<proteinExistence type="inferred from homology"/>
<evidence type="ECO:0000313" key="12">
    <source>
        <dbReference type="Proteomes" id="UP000565723"/>
    </source>
</evidence>
<dbReference type="AlphaFoldDB" id="A0A850LMR6"/>
<dbReference type="Pfam" id="PF04290">
    <property type="entry name" value="DctQ"/>
    <property type="match status" value="1"/>
</dbReference>
<evidence type="ECO:0000313" key="11">
    <source>
        <dbReference type="EMBL" id="NVK98882.1"/>
    </source>
</evidence>
<sequence length="170" mass="19107">MPVLKRISDGADFIILRILPVICGAMLVLMVAFIAYTVIMRTVFLNPPFWGDTLAMFANVWMVFLGLIIAVRERSNIAMEALYQLIPAHYGRWFRKLWAVAFAGFGLLLLTKGYEAASRILGSYWELGNLPKSYPLMILPITGVGILVASILSLFRPLDEAPHMDDQEFP</sequence>
<name>A0A850LMR6_9RHOB</name>
<comment type="subcellular location">
    <subcellularLocation>
        <location evidence="1 9">Cell inner membrane</location>
        <topology evidence="1 9">Multi-pass membrane protein</topology>
    </subcellularLocation>
</comment>
<dbReference type="Proteomes" id="UP000565723">
    <property type="component" value="Unassembled WGS sequence"/>
</dbReference>
<comment type="similarity">
    <text evidence="8 9">Belongs to the TRAP transporter small permease family.</text>
</comment>
<evidence type="ECO:0000256" key="5">
    <source>
        <dbReference type="ARBA" id="ARBA00022692"/>
    </source>
</evidence>
<protein>
    <recommendedName>
        <fullName evidence="9">TRAP transporter small permease protein</fullName>
    </recommendedName>
</protein>
<dbReference type="InterPro" id="IPR007387">
    <property type="entry name" value="TRAP_DctQ"/>
</dbReference>
<feature type="domain" description="Tripartite ATP-independent periplasmic transporters DctQ component" evidence="10">
    <location>
        <begin position="30"/>
        <end position="158"/>
    </location>
</feature>
<comment type="caution">
    <text evidence="11">The sequence shown here is derived from an EMBL/GenBank/DDBJ whole genome shotgun (WGS) entry which is preliminary data.</text>
</comment>
<dbReference type="RefSeq" id="WP_011048253.1">
    <property type="nucleotide sequence ID" value="NZ_CP076685.1"/>
</dbReference>
<evidence type="ECO:0000256" key="9">
    <source>
        <dbReference type="RuleBase" id="RU369079"/>
    </source>
</evidence>
<evidence type="ECO:0000256" key="2">
    <source>
        <dbReference type="ARBA" id="ARBA00022448"/>
    </source>
</evidence>
<comment type="function">
    <text evidence="9">Part of the tripartite ATP-independent periplasmic (TRAP) transport system.</text>
</comment>
<evidence type="ECO:0000256" key="3">
    <source>
        <dbReference type="ARBA" id="ARBA00022475"/>
    </source>
</evidence>
<keyword evidence="4 9" id="KW-0997">Cell inner membrane</keyword>
<comment type="subunit">
    <text evidence="9">The complex comprises the extracytoplasmic solute receptor protein and the two transmembrane proteins.</text>
</comment>
<evidence type="ECO:0000256" key="1">
    <source>
        <dbReference type="ARBA" id="ARBA00004429"/>
    </source>
</evidence>
<gene>
    <name evidence="11" type="ORF">HW564_18295</name>
</gene>
<keyword evidence="7 9" id="KW-0472">Membrane</keyword>
<keyword evidence="6 9" id="KW-1133">Transmembrane helix</keyword>
<dbReference type="EMBL" id="JABXIY010000051">
    <property type="protein sequence ID" value="NVK98882.1"/>
    <property type="molecule type" value="Genomic_DNA"/>
</dbReference>
<evidence type="ECO:0000256" key="8">
    <source>
        <dbReference type="ARBA" id="ARBA00038436"/>
    </source>
</evidence>
<evidence type="ECO:0000259" key="10">
    <source>
        <dbReference type="Pfam" id="PF04290"/>
    </source>
</evidence>
<dbReference type="GO" id="GO:0005886">
    <property type="term" value="C:plasma membrane"/>
    <property type="evidence" value="ECO:0007669"/>
    <property type="project" value="UniProtKB-SubCell"/>
</dbReference>
<dbReference type="GO" id="GO:0022857">
    <property type="term" value="F:transmembrane transporter activity"/>
    <property type="evidence" value="ECO:0007669"/>
    <property type="project" value="UniProtKB-UniRule"/>
</dbReference>
<feature type="transmembrane region" description="Helical" evidence="9">
    <location>
        <begin position="93"/>
        <end position="114"/>
    </location>
</feature>
<evidence type="ECO:0000256" key="6">
    <source>
        <dbReference type="ARBA" id="ARBA00022989"/>
    </source>
</evidence>
<dbReference type="PANTHER" id="PTHR35011">
    <property type="entry name" value="2,3-DIKETO-L-GULONATE TRAP TRANSPORTER SMALL PERMEASE PROTEIN YIAM"/>
    <property type="match status" value="1"/>
</dbReference>
<reference evidence="11 12" key="1">
    <citation type="journal article" date="2020" name="Proc. Natl. Acad. Sci. U.S.A.">
        <title>Ecological drivers of bacterial community assembly in synthetic phycospheres.</title>
        <authorList>
            <person name="Fu H."/>
            <person name="Uchimiya M."/>
            <person name="Gore J."/>
            <person name="Moran M.A."/>
        </authorList>
    </citation>
    <scope>NUCLEOTIDE SEQUENCE [LARGE SCALE GENOMIC DNA]</scope>
    <source>
        <strain evidence="11">HF-Din03</strain>
    </source>
</reference>
<dbReference type="GO" id="GO:0015740">
    <property type="term" value="P:C4-dicarboxylate transport"/>
    <property type="evidence" value="ECO:0007669"/>
    <property type="project" value="TreeGrafter"/>
</dbReference>
<accession>A0A850LMR6</accession>
<feature type="transmembrane region" description="Helical" evidence="9">
    <location>
        <begin position="54"/>
        <end position="72"/>
    </location>
</feature>
<dbReference type="InterPro" id="IPR055348">
    <property type="entry name" value="DctQ"/>
</dbReference>
<keyword evidence="2 9" id="KW-0813">Transport</keyword>
<dbReference type="PANTHER" id="PTHR35011:SF2">
    <property type="entry name" value="2,3-DIKETO-L-GULONATE TRAP TRANSPORTER SMALL PERMEASE PROTEIN YIAM"/>
    <property type="match status" value="1"/>
</dbReference>
<keyword evidence="5 9" id="KW-0812">Transmembrane</keyword>
<evidence type="ECO:0000256" key="7">
    <source>
        <dbReference type="ARBA" id="ARBA00023136"/>
    </source>
</evidence>
<evidence type="ECO:0000256" key="4">
    <source>
        <dbReference type="ARBA" id="ARBA00022519"/>
    </source>
</evidence>
<feature type="transmembrane region" description="Helical" evidence="9">
    <location>
        <begin position="134"/>
        <end position="155"/>
    </location>
</feature>
<organism evidence="11 12">
    <name type="scientific">Ruegeria pomeroyi</name>
    <dbReference type="NCBI Taxonomy" id="89184"/>
    <lineage>
        <taxon>Bacteria</taxon>
        <taxon>Pseudomonadati</taxon>
        <taxon>Pseudomonadota</taxon>
        <taxon>Alphaproteobacteria</taxon>
        <taxon>Rhodobacterales</taxon>
        <taxon>Roseobacteraceae</taxon>
        <taxon>Ruegeria</taxon>
    </lineage>
</organism>